<dbReference type="PIRSF" id="PIRSF000126">
    <property type="entry name" value="11-beta-HSD1"/>
    <property type="match status" value="1"/>
</dbReference>
<dbReference type="Pfam" id="PF00106">
    <property type="entry name" value="adh_short"/>
    <property type="match status" value="1"/>
</dbReference>
<keyword evidence="2" id="KW-0521">NADP</keyword>
<dbReference type="AlphaFoldDB" id="A0A8C4Z6H0"/>
<dbReference type="SUPFAM" id="SSF51735">
    <property type="entry name" value="NAD(P)-binding Rossmann-fold domains"/>
    <property type="match status" value="1"/>
</dbReference>
<evidence type="ECO:0000313" key="8">
    <source>
        <dbReference type="Proteomes" id="UP000694546"/>
    </source>
</evidence>
<keyword evidence="6" id="KW-1133">Transmembrane helix</keyword>
<dbReference type="InterPro" id="IPR051019">
    <property type="entry name" value="VLCFA-Steroid_DH"/>
</dbReference>
<evidence type="ECO:0000256" key="3">
    <source>
        <dbReference type="ARBA" id="ARBA00022955"/>
    </source>
</evidence>
<comment type="subcellular location">
    <subcellularLocation>
        <location evidence="1">Endoplasmic reticulum</location>
    </subcellularLocation>
</comment>
<dbReference type="Gene3D" id="3.40.50.720">
    <property type="entry name" value="NAD(P)-binding Rossmann-like Domain"/>
    <property type="match status" value="1"/>
</dbReference>
<dbReference type="Ensembl" id="ENSGMOT00000008519.2">
    <property type="protein sequence ID" value="ENSGMOP00000008284.2"/>
    <property type="gene ID" value="ENSGMOG00000007745.2"/>
</dbReference>
<dbReference type="CTD" id="3293"/>
<evidence type="ECO:0000256" key="5">
    <source>
        <dbReference type="RuleBase" id="RU000363"/>
    </source>
</evidence>
<gene>
    <name evidence="7" type="primary">HSD17B3</name>
    <name evidence="7" type="synonym">hsd17b3</name>
</gene>
<evidence type="ECO:0000256" key="4">
    <source>
        <dbReference type="ARBA" id="ARBA00023002"/>
    </source>
</evidence>
<organism evidence="7 8">
    <name type="scientific">Gadus morhua</name>
    <name type="common">Atlantic cod</name>
    <dbReference type="NCBI Taxonomy" id="8049"/>
    <lineage>
        <taxon>Eukaryota</taxon>
        <taxon>Metazoa</taxon>
        <taxon>Chordata</taxon>
        <taxon>Craniata</taxon>
        <taxon>Vertebrata</taxon>
        <taxon>Euteleostomi</taxon>
        <taxon>Actinopterygii</taxon>
        <taxon>Neopterygii</taxon>
        <taxon>Teleostei</taxon>
        <taxon>Neoteleostei</taxon>
        <taxon>Acanthomorphata</taxon>
        <taxon>Zeiogadaria</taxon>
        <taxon>Gadariae</taxon>
        <taxon>Gadiformes</taxon>
        <taxon>Gadoidei</taxon>
        <taxon>Gadidae</taxon>
        <taxon>Gadus</taxon>
    </lineage>
</organism>
<keyword evidence="3" id="KW-0752">Steroid biosynthesis</keyword>
<dbReference type="PANTHER" id="PTHR43899:SF7">
    <property type="entry name" value="17-BETA-HYDROXYSTEROID DEHYDROGENASE TYPE 3"/>
    <property type="match status" value="1"/>
</dbReference>
<protein>
    <submittedName>
        <fullName evidence="7">Hydroxysteroid (17-beta) dehydrogenase 3</fullName>
    </submittedName>
</protein>
<dbReference type="CDD" id="cd05356">
    <property type="entry name" value="17beta-HSD1_like_SDR_c"/>
    <property type="match status" value="1"/>
</dbReference>
<evidence type="ECO:0000256" key="2">
    <source>
        <dbReference type="ARBA" id="ARBA00022857"/>
    </source>
</evidence>
<keyword evidence="3" id="KW-0443">Lipid metabolism</keyword>
<dbReference type="OMA" id="PGMENRN"/>
<name>A0A8C4Z6H0_GADMO</name>
<dbReference type="PANTHER" id="PTHR43899">
    <property type="entry name" value="RH59310P"/>
    <property type="match status" value="1"/>
</dbReference>
<evidence type="ECO:0000256" key="1">
    <source>
        <dbReference type="ARBA" id="ARBA00004240"/>
    </source>
</evidence>
<dbReference type="InterPro" id="IPR020904">
    <property type="entry name" value="Sc_DH/Rdtase_CS"/>
</dbReference>
<dbReference type="Proteomes" id="UP000694546">
    <property type="component" value="Chromosome 6"/>
</dbReference>
<evidence type="ECO:0000256" key="6">
    <source>
        <dbReference type="SAM" id="Phobius"/>
    </source>
</evidence>
<dbReference type="PRINTS" id="PR00081">
    <property type="entry name" value="GDHRDH"/>
</dbReference>
<keyword evidence="3" id="KW-0444">Lipid biosynthesis</keyword>
<proteinExistence type="inferred from homology"/>
<keyword evidence="6" id="KW-0812">Transmembrane</keyword>
<dbReference type="InterPro" id="IPR036291">
    <property type="entry name" value="NAD(P)-bd_dom_sf"/>
</dbReference>
<keyword evidence="4" id="KW-0560">Oxidoreductase</keyword>
<reference evidence="7" key="1">
    <citation type="submission" date="2025-08" db="UniProtKB">
        <authorList>
            <consortium name="Ensembl"/>
        </authorList>
    </citation>
    <scope>IDENTIFICATION</scope>
</reference>
<dbReference type="GO" id="GO:0006702">
    <property type="term" value="P:androgen biosynthetic process"/>
    <property type="evidence" value="ECO:0007669"/>
    <property type="project" value="Ensembl"/>
</dbReference>
<dbReference type="GeneTree" id="ENSGT00940000160266"/>
<evidence type="ECO:0000313" key="7">
    <source>
        <dbReference type="Ensembl" id="ENSGMOP00000008284.2"/>
    </source>
</evidence>
<sequence>MDYTHFFIFLGSLVVLHYAVKLLGFIRMLCPKFFFPLPKSFLRSMGEWAVVTGGSEGIGRAYAFELASHGMNVIILSRSKDKLERTAKEIEEETGKRVKVLVADFSRDDVYREIEDNLKDLEIGVLVNNVGILPSMIPSKFLETKNLNQTMTDVINCNMRAMAEMCRICLPGMEKRGKGVIVNLSSGVATIPCPLYSLYSASKVFVERFSLCLQAEYSAKGIIIQTIAPFSVSTAMIGFQKGGLSILPEDFVRTSLQYLKAGGKINGSVGHTFMGWLLQSLPSGILHSEAMQEGFIAYVKKAVASERHSSVKKPQVGESFVPAANIALNKLTA</sequence>
<dbReference type="FunFam" id="3.40.50.720:FF:000137">
    <property type="entry name" value="Hydroxysteroid (17-beta) dehydrogenase 3"/>
    <property type="match status" value="1"/>
</dbReference>
<accession>A0A8C4Z6H0</accession>
<keyword evidence="6" id="KW-0472">Membrane</keyword>
<dbReference type="PRINTS" id="PR00080">
    <property type="entry name" value="SDRFAMILY"/>
</dbReference>
<dbReference type="InterPro" id="IPR002347">
    <property type="entry name" value="SDR_fam"/>
</dbReference>
<comment type="similarity">
    <text evidence="5">Belongs to the short-chain dehydrogenases/reductases (SDR) family.</text>
</comment>
<dbReference type="PROSITE" id="PS00061">
    <property type="entry name" value="ADH_SHORT"/>
    <property type="match status" value="1"/>
</dbReference>
<dbReference type="OrthoDB" id="5545019at2759"/>
<feature type="transmembrane region" description="Helical" evidence="6">
    <location>
        <begin position="6"/>
        <end position="30"/>
    </location>
</feature>
<dbReference type="GO" id="GO:0005783">
    <property type="term" value="C:endoplasmic reticulum"/>
    <property type="evidence" value="ECO:0007669"/>
    <property type="project" value="UniProtKB-SubCell"/>
</dbReference>
<dbReference type="GeneID" id="115545963"/>
<reference evidence="7" key="2">
    <citation type="submission" date="2025-09" db="UniProtKB">
        <authorList>
            <consortium name="Ensembl"/>
        </authorList>
    </citation>
    <scope>IDENTIFICATION</scope>
</reference>
<dbReference type="KEGG" id="gmh:115545963"/>
<dbReference type="RefSeq" id="XP_030215359.1">
    <property type="nucleotide sequence ID" value="XM_030359499.1"/>
</dbReference>
<keyword evidence="8" id="KW-1185">Reference proteome</keyword>
<dbReference type="GO" id="GO:0047045">
    <property type="term" value="F:testosterone dehydrogenase (NADP+) activity"/>
    <property type="evidence" value="ECO:0007669"/>
    <property type="project" value="Ensembl"/>
</dbReference>